<organism evidence="7 8">
    <name type="scientific">Sphingobacterium suaedae</name>
    <dbReference type="NCBI Taxonomy" id="1686402"/>
    <lineage>
        <taxon>Bacteria</taxon>
        <taxon>Pseudomonadati</taxon>
        <taxon>Bacteroidota</taxon>
        <taxon>Sphingobacteriia</taxon>
        <taxon>Sphingobacteriales</taxon>
        <taxon>Sphingobacteriaceae</taxon>
        <taxon>Sphingobacterium</taxon>
    </lineage>
</organism>
<dbReference type="Pfam" id="PF04542">
    <property type="entry name" value="Sigma70_r2"/>
    <property type="match status" value="1"/>
</dbReference>
<comment type="similarity">
    <text evidence="1">Belongs to the sigma-70 factor family. ECF subfamily.</text>
</comment>
<evidence type="ECO:0000313" key="7">
    <source>
        <dbReference type="EMBL" id="MFD2549619.1"/>
    </source>
</evidence>
<sequence length="197" mass="22960">MDYTQVPDIELFRGCKAGDMRAYNELVDRYAPRLQQMGMRYLRDEFLVEELAMDLLFYIWERRQDIIINQSLSAYLFKAFRNMIVRQLRKAPVYTSPVDELPAHELPLATDPPDGQILAKEMEDIYRKNLAELSPQRRLVFELSRDQQLSYKAIASHTGLSINTVENYMSAALAALRKKMDNDTVLFLLALVLPIYF</sequence>
<feature type="domain" description="RNA polymerase sigma factor 70 region 4 type 2" evidence="6">
    <location>
        <begin position="130"/>
        <end position="176"/>
    </location>
</feature>
<dbReference type="SUPFAM" id="SSF88659">
    <property type="entry name" value="Sigma3 and sigma4 domains of RNA polymerase sigma factors"/>
    <property type="match status" value="1"/>
</dbReference>
<name>A0ABW5KLW7_9SPHI</name>
<dbReference type="InterPro" id="IPR036388">
    <property type="entry name" value="WH-like_DNA-bd_sf"/>
</dbReference>
<comment type="caution">
    <text evidence="7">The sequence shown here is derived from an EMBL/GenBank/DDBJ whole genome shotgun (WGS) entry which is preliminary data.</text>
</comment>
<keyword evidence="3" id="KW-0731">Sigma factor</keyword>
<evidence type="ECO:0000313" key="8">
    <source>
        <dbReference type="Proteomes" id="UP001597545"/>
    </source>
</evidence>
<dbReference type="RefSeq" id="WP_380905937.1">
    <property type="nucleotide sequence ID" value="NZ_JBHUEG010000019.1"/>
</dbReference>
<evidence type="ECO:0000256" key="4">
    <source>
        <dbReference type="ARBA" id="ARBA00023163"/>
    </source>
</evidence>
<keyword evidence="4" id="KW-0804">Transcription</keyword>
<dbReference type="NCBIfam" id="TIGR02937">
    <property type="entry name" value="sigma70-ECF"/>
    <property type="match status" value="1"/>
</dbReference>
<dbReference type="Proteomes" id="UP001597545">
    <property type="component" value="Unassembled WGS sequence"/>
</dbReference>
<dbReference type="SUPFAM" id="SSF88946">
    <property type="entry name" value="Sigma2 domain of RNA polymerase sigma factors"/>
    <property type="match status" value="1"/>
</dbReference>
<dbReference type="InterPro" id="IPR039425">
    <property type="entry name" value="RNA_pol_sigma-70-like"/>
</dbReference>
<dbReference type="EMBL" id="JBHULR010000020">
    <property type="protein sequence ID" value="MFD2549619.1"/>
    <property type="molecule type" value="Genomic_DNA"/>
</dbReference>
<dbReference type="PANTHER" id="PTHR43133:SF46">
    <property type="entry name" value="RNA POLYMERASE SIGMA-70 FACTOR ECF SUBFAMILY"/>
    <property type="match status" value="1"/>
</dbReference>
<dbReference type="InterPro" id="IPR007627">
    <property type="entry name" value="RNA_pol_sigma70_r2"/>
</dbReference>
<dbReference type="Gene3D" id="1.10.1740.10">
    <property type="match status" value="1"/>
</dbReference>
<evidence type="ECO:0000259" key="5">
    <source>
        <dbReference type="Pfam" id="PF04542"/>
    </source>
</evidence>
<gene>
    <name evidence="7" type="ORF">ACFSR5_18390</name>
</gene>
<reference evidence="8" key="1">
    <citation type="journal article" date="2019" name="Int. J. Syst. Evol. Microbiol.">
        <title>The Global Catalogue of Microorganisms (GCM) 10K type strain sequencing project: providing services to taxonomists for standard genome sequencing and annotation.</title>
        <authorList>
            <consortium name="The Broad Institute Genomics Platform"/>
            <consortium name="The Broad Institute Genome Sequencing Center for Infectious Disease"/>
            <person name="Wu L."/>
            <person name="Ma J."/>
        </authorList>
    </citation>
    <scope>NUCLEOTIDE SEQUENCE [LARGE SCALE GENOMIC DNA]</scope>
    <source>
        <strain evidence="8">KCTC 42662</strain>
    </source>
</reference>
<dbReference type="PANTHER" id="PTHR43133">
    <property type="entry name" value="RNA POLYMERASE ECF-TYPE SIGMA FACTO"/>
    <property type="match status" value="1"/>
</dbReference>
<evidence type="ECO:0000259" key="6">
    <source>
        <dbReference type="Pfam" id="PF08281"/>
    </source>
</evidence>
<dbReference type="InterPro" id="IPR014284">
    <property type="entry name" value="RNA_pol_sigma-70_dom"/>
</dbReference>
<protein>
    <submittedName>
        <fullName evidence="7">Sigma-70 family RNA polymerase sigma factor</fullName>
    </submittedName>
</protein>
<proteinExistence type="inferred from homology"/>
<feature type="domain" description="RNA polymerase sigma-70 region 2" evidence="5">
    <location>
        <begin position="26"/>
        <end position="91"/>
    </location>
</feature>
<dbReference type="Gene3D" id="1.10.10.10">
    <property type="entry name" value="Winged helix-like DNA-binding domain superfamily/Winged helix DNA-binding domain"/>
    <property type="match status" value="1"/>
</dbReference>
<evidence type="ECO:0000256" key="1">
    <source>
        <dbReference type="ARBA" id="ARBA00010641"/>
    </source>
</evidence>
<dbReference type="Pfam" id="PF08281">
    <property type="entry name" value="Sigma70_r4_2"/>
    <property type="match status" value="1"/>
</dbReference>
<evidence type="ECO:0000256" key="3">
    <source>
        <dbReference type="ARBA" id="ARBA00023082"/>
    </source>
</evidence>
<dbReference type="InterPro" id="IPR013325">
    <property type="entry name" value="RNA_pol_sigma_r2"/>
</dbReference>
<keyword evidence="2" id="KW-0805">Transcription regulation</keyword>
<accession>A0ABW5KLW7</accession>
<evidence type="ECO:0000256" key="2">
    <source>
        <dbReference type="ARBA" id="ARBA00023015"/>
    </source>
</evidence>
<dbReference type="InterPro" id="IPR013324">
    <property type="entry name" value="RNA_pol_sigma_r3/r4-like"/>
</dbReference>
<dbReference type="InterPro" id="IPR013249">
    <property type="entry name" value="RNA_pol_sigma70_r4_t2"/>
</dbReference>
<keyword evidence="8" id="KW-1185">Reference proteome</keyword>